<dbReference type="GO" id="GO:0005886">
    <property type="term" value="C:plasma membrane"/>
    <property type="evidence" value="ECO:0007669"/>
    <property type="project" value="TreeGrafter"/>
</dbReference>
<evidence type="ECO:0000256" key="3">
    <source>
        <dbReference type="SAM" id="MobiDB-lite"/>
    </source>
</evidence>
<reference evidence="5" key="1">
    <citation type="journal article" date="2013" name="J. Plant Res.">
        <title>Effect of fungi and light on seed germination of three Opuntia species from semiarid lands of central Mexico.</title>
        <authorList>
            <person name="Delgado-Sanchez P."/>
            <person name="Jimenez-Bremont J.F."/>
            <person name="Guerrero-Gonzalez Mde L."/>
            <person name="Flores J."/>
        </authorList>
    </citation>
    <scope>NUCLEOTIDE SEQUENCE</scope>
    <source>
        <tissue evidence="5">Cladode</tissue>
    </source>
</reference>
<organism evidence="5">
    <name type="scientific">Opuntia streptacantha</name>
    <name type="common">Prickly pear cactus</name>
    <name type="synonym">Opuntia cardona</name>
    <dbReference type="NCBI Taxonomy" id="393608"/>
    <lineage>
        <taxon>Eukaryota</taxon>
        <taxon>Viridiplantae</taxon>
        <taxon>Streptophyta</taxon>
        <taxon>Embryophyta</taxon>
        <taxon>Tracheophyta</taxon>
        <taxon>Spermatophyta</taxon>
        <taxon>Magnoliopsida</taxon>
        <taxon>eudicotyledons</taxon>
        <taxon>Gunneridae</taxon>
        <taxon>Pentapetalae</taxon>
        <taxon>Caryophyllales</taxon>
        <taxon>Cactineae</taxon>
        <taxon>Cactaceae</taxon>
        <taxon>Opuntioideae</taxon>
        <taxon>Opuntia</taxon>
    </lineage>
</organism>
<dbReference type="AlphaFoldDB" id="A0A7C9FQI7"/>
<evidence type="ECO:0000256" key="2">
    <source>
        <dbReference type="ARBA" id="ARBA00023136"/>
    </source>
</evidence>
<dbReference type="GO" id="GO:0098542">
    <property type="term" value="P:defense response to other organism"/>
    <property type="evidence" value="ECO:0007669"/>
    <property type="project" value="InterPro"/>
</dbReference>
<evidence type="ECO:0000256" key="4">
    <source>
        <dbReference type="SAM" id="Phobius"/>
    </source>
</evidence>
<keyword evidence="2 4" id="KW-0472">Membrane</keyword>
<feature type="compositionally biased region" description="Low complexity" evidence="3">
    <location>
        <begin position="13"/>
        <end position="29"/>
    </location>
</feature>
<evidence type="ECO:0008006" key="6">
    <source>
        <dbReference type="Google" id="ProtNLM"/>
    </source>
</evidence>
<evidence type="ECO:0000313" key="5">
    <source>
        <dbReference type="EMBL" id="MBA4680649.1"/>
    </source>
</evidence>
<comment type="subcellular location">
    <subcellularLocation>
        <location evidence="1">Membrane</location>
    </subcellularLocation>
</comment>
<dbReference type="EMBL" id="GISG01287862">
    <property type="protein sequence ID" value="MBA4680649.1"/>
    <property type="molecule type" value="Transcribed_RNA"/>
</dbReference>
<keyword evidence="4" id="KW-0812">Transmembrane</keyword>
<keyword evidence="4" id="KW-1133">Transmembrane helix</keyword>
<accession>A0A7C9FQI7</accession>
<dbReference type="InterPro" id="IPR044839">
    <property type="entry name" value="NDR1-like"/>
</dbReference>
<dbReference type="PANTHER" id="PTHR31234">
    <property type="entry name" value="LATE EMBRYOGENESIS ABUNDANT (LEA) HYDROXYPROLINE-RICH GLYCOPROTEIN FAMILY"/>
    <property type="match status" value="1"/>
</dbReference>
<feature type="compositionally biased region" description="Polar residues" evidence="3">
    <location>
        <begin position="48"/>
        <end position="57"/>
    </location>
</feature>
<feature type="region of interest" description="Disordered" evidence="3">
    <location>
        <begin position="1"/>
        <end position="118"/>
    </location>
</feature>
<feature type="transmembrane region" description="Helical" evidence="4">
    <location>
        <begin position="147"/>
        <end position="169"/>
    </location>
</feature>
<dbReference type="PANTHER" id="PTHR31234:SF2">
    <property type="entry name" value="OS05G0199100 PROTEIN"/>
    <property type="match status" value="1"/>
</dbReference>
<reference evidence="5" key="2">
    <citation type="submission" date="2020-07" db="EMBL/GenBank/DDBJ databases">
        <authorList>
            <person name="Vera ALvarez R."/>
            <person name="Arias-Moreno D.M."/>
            <person name="Jimenez-Jacinto V."/>
            <person name="Jimenez-Bremont J.F."/>
            <person name="Swaminathan K."/>
            <person name="Moose S.P."/>
            <person name="Guerrero-Gonzalez M.L."/>
            <person name="Marino-Ramirez L."/>
            <person name="Landsman D."/>
            <person name="Rodriguez-Kessler M."/>
            <person name="Delgado-Sanchez P."/>
        </authorList>
    </citation>
    <scope>NUCLEOTIDE SEQUENCE</scope>
    <source>
        <tissue evidence="5">Cladode</tissue>
    </source>
</reference>
<name>A0A7C9FQI7_OPUST</name>
<proteinExistence type="predicted"/>
<protein>
    <recommendedName>
        <fullName evidence="6">Late embryogenesis abundant protein LEA-2 subgroup domain-containing protein</fullName>
    </recommendedName>
</protein>
<sequence length="336" mass="36642">MHGKTDSDVTSLPGSSPTRSSPARRASGPVYYVQSPSRDSTSHDGEKTTNSFHSTPVISPMGSPPHSHSNSSLGPHSRESSSTRFSGSAKPPSGSKNATGKGGPGRSQRWKDHQHHGHHPFDAIEEENLLAGDDEGKEGGISRRCCYIIAFVVAFVVLFTFFSLVLWGVSRNQKPLISIKSIKFEDFDIQAGQDAHGVPTALASTNATVKLVYRNRGTFFGVHVTSTPLQLSYEDLVLASGVIDYFYERRQSTRQIMVQVKGNSVPLYGGAYTLNTNDQGPTSPVPLTLNFSVRSRAYVLGRLVKPKFYKSIDCAIVMDPKKMNKAVSLKNNCTYT</sequence>
<evidence type="ECO:0000256" key="1">
    <source>
        <dbReference type="ARBA" id="ARBA00004370"/>
    </source>
</evidence>